<accession>A0A095XUN4</accession>
<evidence type="ECO:0000313" key="2">
    <source>
        <dbReference type="Proteomes" id="UP000029640"/>
    </source>
</evidence>
<dbReference type="STRING" id="1265313.HRUBRA_01785"/>
<sequence length="39" mass="4437">MEGSFLLAAWRWVSCGADIVRAAPRKNKLLPWTLRGPLR</sequence>
<proteinExistence type="predicted"/>
<gene>
    <name evidence="1" type="ORF">HRUBRA_01785</name>
</gene>
<dbReference type="HOGENOM" id="CLU_3310691_0_0_6"/>
<reference evidence="1 2" key="1">
    <citation type="journal article" date="2014" name="Genome Announc.">
        <title>Genome Sequence of Gammaproteobacterial Pseudohaliea rubra Type Strain DSM 19751, Isolated from Coastal Seawater of the Mediterranean Sea.</title>
        <authorList>
            <person name="Spring S."/>
            <person name="Fiebig A."/>
            <person name="Riedel T."/>
            <person name="Goker M."/>
            <person name="Klenk H.P."/>
        </authorList>
    </citation>
    <scope>NUCLEOTIDE SEQUENCE [LARGE SCALE GENOMIC DNA]</scope>
    <source>
        <strain evidence="1 2">DSM 19751</strain>
    </source>
</reference>
<evidence type="ECO:0000313" key="1">
    <source>
        <dbReference type="EMBL" id="KGE03406.1"/>
    </source>
</evidence>
<dbReference type="AlphaFoldDB" id="A0A095XUN4"/>
<dbReference type="Proteomes" id="UP000029640">
    <property type="component" value="Unassembled WGS sequence"/>
</dbReference>
<dbReference type="EMBL" id="AUVB01000054">
    <property type="protein sequence ID" value="KGE03406.1"/>
    <property type="molecule type" value="Genomic_DNA"/>
</dbReference>
<organism evidence="1 2">
    <name type="scientific">Pseudohaliea rubra DSM 19751</name>
    <dbReference type="NCBI Taxonomy" id="1265313"/>
    <lineage>
        <taxon>Bacteria</taxon>
        <taxon>Pseudomonadati</taxon>
        <taxon>Pseudomonadota</taxon>
        <taxon>Gammaproteobacteria</taxon>
        <taxon>Cellvibrionales</taxon>
        <taxon>Halieaceae</taxon>
        <taxon>Pseudohaliea</taxon>
    </lineage>
</organism>
<protein>
    <submittedName>
        <fullName evidence="1">Uncharacterized protein</fullName>
    </submittedName>
</protein>
<name>A0A095XUN4_9GAMM</name>
<keyword evidence="2" id="KW-1185">Reference proteome</keyword>
<comment type="caution">
    <text evidence="1">The sequence shown here is derived from an EMBL/GenBank/DDBJ whole genome shotgun (WGS) entry which is preliminary data.</text>
</comment>